<dbReference type="OMA" id="MLVIWAA"/>
<feature type="transmembrane region" description="Helical" evidence="2">
    <location>
        <begin position="98"/>
        <end position="125"/>
    </location>
</feature>
<dbReference type="InParanoid" id="M4BF34"/>
<feature type="transmembrane region" description="Helical" evidence="2">
    <location>
        <begin position="193"/>
        <end position="213"/>
    </location>
</feature>
<protein>
    <submittedName>
        <fullName evidence="3">Uncharacterized protein</fullName>
    </submittedName>
</protein>
<keyword evidence="2" id="KW-0472">Membrane</keyword>
<dbReference type="AlphaFoldDB" id="M4BF34"/>
<organism evidence="3 4">
    <name type="scientific">Hyaloperonospora arabidopsidis (strain Emoy2)</name>
    <name type="common">Downy mildew agent</name>
    <name type="synonym">Peronospora arabidopsidis</name>
    <dbReference type="NCBI Taxonomy" id="559515"/>
    <lineage>
        <taxon>Eukaryota</taxon>
        <taxon>Sar</taxon>
        <taxon>Stramenopiles</taxon>
        <taxon>Oomycota</taxon>
        <taxon>Peronosporomycetes</taxon>
        <taxon>Peronosporales</taxon>
        <taxon>Peronosporaceae</taxon>
        <taxon>Hyaloperonospora</taxon>
    </lineage>
</organism>
<dbReference type="HOGENOM" id="CLU_040321_2_0_1"/>
<dbReference type="GO" id="GO:0016020">
    <property type="term" value="C:membrane"/>
    <property type="evidence" value="ECO:0007669"/>
    <property type="project" value="TreeGrafter"/>
</dbReference>
<dbReference type="Pfam" id="PF12400">
    <property type="entry name" value="STIMATE"/>
    <property type="match status" value="1"/>
</dbReference>
<dbReference type="eggNOG" id="ENOG502S1HE">
    <property type="taxonomic scope" value="Eukaryota"/>
</dbReference>
<evidence type="ECO:0000313" key="4">
    <source>
        <dbReference type="Proteomes" id="UP000011713"/>
    </source>
</evidence>
<dbReference type="Proteomes" id="UP000011713">
    <property type="component" value="Unassembled WGS sequence"/>
</dbReference>
<keyword evidence="4" id="KW-1185">Reference proteome</keyword>
<evidence type="ECO:0000313" key="3">
    <source>
        <dbReference type="EnsemblProtists" id="HpaP804902"/>
    </source>
</evidence>
<dbReference type="STRING" id="559515.M4BF34"/>
<feature type="transmembrane region" description="Helical" evidence="2">
    <location>
        <begin position="20"/>
        <end position="38"/>
    </location>
</feature>
<dbReference type="VEuPathDB" id="FungiDB:HpaG804902"/>
<feature type="transmembrane region" description="Helical" evidence="2">
    <location>
        <begin position="59"/>
        <end position="78"/>
    </location>
</feature>
<dbReference type="PANTHER" id="PTHR31735:SF1">
    <property type="entry name" value="VACUOLAR MEMBRANE PROTEIN YPL162C"/>
    <property type="match status" value="1"/>
</dbReference>
<reference evidence="3" key="2">
    <citation type="submission" date="2015-06" db="UniProtKB">
        <authorList>
            <consortium name="EnsemblProtists"/>
        </authorList>
    </citation>
    <scope>IDENTIFICATION</scope>
    <source>
        <strain evidence="3">Emoy2</strain>
    </source>
</reference>
<dbReference type="PANTHER" id="PTHR31735">
    <property type="entry name" value="VACUOLAR MEMBRANE PROTEIN YPL162C"/>
    <property type="match status" value="1"/>
</dbReference>
<evidence type="ECO:0000256" key="1">
    <source>
        <dbReference type="SAM" id="MobiDB-lite"/>
    </source>
</evidence>
<name>M4BF34_HYAAE</name>
<keyword evidence="2" id="KW-0812">Transmembrane</keyword>
<reference evidence="4" key="1">
    <citation type="journal article" date="2010" name="Science">
        <title>Signatures of adaptation to obligate biotrophy in the Hyaloperonospora arabidopsidis genome.</title>
        <authorList>
            <person name="Baxter L."/>
            <person name="Tripathy S."/>
            <person name="Ishaque N."/>
            <person name="Boot N."/>
            <person name="Cabral A."/>
            <person name="Kemen E."/>
            <person name="Thines M."/>
            <person name="Ah-Fong A."/>
            <person name="Anderson R."/>
            <person name="Badejoko W."/>
            <person name="Bittner-Eddy P."/>
            <person name="Boore J.L."/>
            <person name="Chibucos M.C."/>
            <person name="Coates M."/>
            <person name="Dehal P."/>
            <person name="Delehaunty K."/>
            <person name="Dong S."/>
            <person name="Downton P."/>
            <person name="Dumas B."/>
            <person name="Fabro G."/>
            <person name="Fronick C."/>
            <person name="Fuerstenberg S.I."/>
            <person name="Fulton L."/>
            <person name="Gaulin E."/>
            <person name="Govers F."/>
            <person name="Hughes L."/>
            <person name="Humphray S."/>
            <person name="Jiang R.H."/>
            <person name="Judelson H."/>
            <person name="Kamoun S."/>
            <person name="Kyung K."/>
            <person name="Meijer H."/>
            <person name="Minx P."/>
            <person name="Morris P."/>
            <person name="Nelson J."/>
            <person name="Phuntumart V."/>
            <person name="Qutob D."/>
            <person name="Rehmany A."/>
            <person name="Rougon-Cardoso A."/>
            <person name="Ryden P."/>
            <person name="Torto-Alalibo T."/>
            <person name="Studholme D."/>
            <person name="Wang Y."/>
            <person name="Win J."/>
            <person name="Wood J."/>
            <person name="Clifton S.W."/>
            <person name="Rogers J."/>
            <person name="Van den Ackerveken G."/>
            <person name="Jones J.D."/>
            <person name="McDowell J.M."/>
            <person name="Beynon J."/>
            <person name="Tyler B.M."/>
        </authorList>
    </citation>
    <scope>NUCLEOTIDE SEQUENCE [LARGE SCALE GENOMIC DNA]</scope>
    <source>
        <strain evidence="4">Emoy2</strain>
    </source>
</reference>
<evidence type="ECO:0000256" key="2">
    <source>
        <dbReference type="SAM" id="Phobius"/>
    </source>
</evidence>
<accession>M4BF34</accession>
<proteinExistence type="predicted"/>
<dbReference type="EMBL" id="JH598194">
    <property type="status" value="NOT_ANNOTATED_CDS"/>
    <property type="molecule type" value="Genomic_DNA"/>
</dbReference>
<dbReference type="EnsemblProtists" id="HpaT804902">
    <property type="protein sequence ID" value="HpaP804902"/>
    <property type="gene ID" value="HpaG804902"/>
</dbReference>
<dbReference type="InterPro" id="IPR022127">
    <property type="entry name" value="STIMATE/YPL162C"/>
</dbReference>
<feature type="region of interest" description="Disordered" evidence="1">
    <location>
        <begin position="233"/>
        <end position="263"/>
    </location>
</feature>
<sequence length="288" mass="31635">MQAEQKVAPGQECKLLDGEFAALLQVLLGLIALSVLILKRLREVPRRPLLVWALDASKQLIGATFAHVANLVIALLLYSHQRSIEKAESATVDQCALYFVNFTLDTTFGVVLNYFLLSGLAFLALRLSWSALQTTGDYGMPVQVRTWLLQVLSWIVVIFTCKMMIAAVILAFQQPLGALAVLLFKPLEKYPDVELVLVMIACPCLMNAVQFWIQDSFLKKDVRDESVVVAQAAQSPPDRLDGGLSKLPALDTPANEQCSGPGNSELKLAVVEHVDKQEAEPETTKESA</sequence>
<keyword evidence="2" id="KW-1133">Transmembrane helix</keyword>
<feature type="transmembrane region" description="Helical" evidence="2">
    <location>
        <begin position="146"/>
        <end position="173"/>
    </location>
</feature>